<organism evidence="2">
    <name type="scientific">Vespa mandarinia</name>
    <name type="common">Asian giant hornet</name>
    <dbReference type="NCBI Taxonomy" id="7446"/>
    <lineage>
        <taxon>Eukaryota</taxon>
        <taxon>Metazoa</taxon>
        <taxon>Ecdysozoa</taxon>
        <taxon>Arthropoda</taxon>
        <taxon>Hexapoda</taxon>
        <taxon>Insecta</taxon>
        <taxon>Pterygota</taxon>
        <taxon>Neoptera</taxon>
        <taxon>Endopterygota</taxon>
        <taxon>Hymenoptera</taxon>
        <taxon>Apocrita</taxon>
        <taxon>Aculeata</taxon>
        <taxon>Vespoidea</taxon>
        <taxon>Vespidae</taxon>
        <taxon>Vespinae</taxon>
        <taxon>Vespa</taxon>
    </lineage>
</organism>
<dbReference type="AlphaFoldDB" id="A0A0F7CZG1"/>
<keyword evidence="1" id="KW-1133">Transmembrane helix</keyword>
<evidence type="ECO:0000256" key="1">
    <source>
        <dbReference type="SAM" id="Phobius"/>
    </source>
</evidence>
<feature type="transmembrane region" description="Helical" evidence="1">
    <location>
        <begin position="58"/>
        <end position="78"/>
    </location>
</feature>
<accession>A0A0F7CZG1</accession>
<keyword evidence="2" id="KW-0496">Mitochondrion</keyword>
<feature type="transmembrane region" description="Helical" evidence="1">
    <location>
        <begin position="6"/>
        <end position="22"/>
    </location>
</feature>
<reference evidence="2" key="1">
    <citation type="journal article" date="2015" name="Mitochondrial DNA">
        <title>The mitochondrial genome of the Vespa mandarinia Smith (Hymenoptera: Vespidae: Vespinae) and a phylogenetic analysis of the Vespoidea.</title>
        <authorList>
            <person name="Chen P.Y."/>
            <person name="Wei S.J."/>
            <person name="Liu J.X."/>
        </authorList>
    </citation>
    <scope>NUCLEOTIDE SEQUENCE</scope>
</reference>
<sequence>MLKSMTNSFCFLMLLILLYFILHPQLSIIQSMTLLMLFTVYACLSLSAFFTFSLYSFLIFLMIIGGLMILFMMFLSLISNQYMPSKWKSLFLPMSIILPLLIMTIISQEPSLMNLNMNYINMSINYLFNNSSFLNLNMLLNLPFNFYVIALMFFLLFSLILITKICLINSKPLRTIKK</sequence>
<gene>
    <name evidence="2" type="primary">ND6</name>
</gene>
<feature type="transmembrane region" description="Helical" evidence="1">
    <location>
        <begin position="90"/>
        <end position="107"/>
    </location>
</feature>
<keyword evidence="1" id="KW-0472">Membrane</keyword>
<dbReference type="EMBL" id="KR059904">
    <property type="protein sequence ID" value="AKG64617.1"/>
    <property type="molecule type" value="Genomic_DNA"/>
</dbReference>
<feature type="transmembrane region" description="Helical" evidence="1">
    <location>
        <begin position="144"/>
        <end position="168"/>
    </location>
</feature>
<proteinExistence type="predicted"/>
<keyword evidence="1" id="KW-0812">Transmembrane</keyword>
<geneLocation type="mitochondrion" evidence="2"/>
<evidence type="ECO:0000313" key="2">
    <source>
        <dbReference type="EMBL" id="AKG64617.1"/>
    </source>
</evidence>
<name>A0A0F7CZG1_VESMA</name>
<protein>
    <submittedName>
        <fullName evidence="2">NADH dehydrogenase subunit 6</fullName>
    </submittedName>
</protein>